<dbReference type="InterPro" id="IPR001959">
    <property type="entry name" value="Transposase"/>
</dbReference>
<feature type="domain" description="Cas12f1-like TNB" evidence="8">
    <location>
        <begin position="326"/>
        <end position="393"/>
    </location>
</feature>
<evidence type="ECO:0000259" key="9">
    <source>
        <dbReference type="Pfam" id="PF12323"/>
    </source>
</evidence>
<dbReference type="RefSeq" id="WP_390317170.1">
    <property type="nucleotide sequence ID" value="NZ_JBHSPB010000009.1"/>
</dbReference>
<organism evidence="10 11">
    <name type="scientific">Streptomyces gamaensis</name>
    <dbReference type="NCBI Taxonomy" id="1763542"/>
    <lineage>
        <taxon>Bacteria</taxon>
        <taxon>Bacillati</taxon>
        <taxon>Actinomycetota</taxon>
        <taxon>Actinomycetes</taxon>
        <taxon>Kitasatosporales</taxon>
        <taxon>Streptomycetaceae</taxon>
        <taxon>Streptomyces</taxon>
    </lineage>
</organism>
<comment type="similarity">
    <text evidence="1">In the C-terminal section; belongs to the transposase 35 family.</text>
</comment>
<dbReference type="InterPro" id="IPR021027">
    <property type="entry name" value="Transposase_put_HTH"/>
</dbReference>
<evidence type="ECO:0000259" key="7">
    <source>
        <dbReference type="Pfam" id="PF01385"/>
    </source>
</evidence>
<proteinExistence type="inferred from homology"/>
<evidence type="ECO:0000256" key="4">
    <source>
        <dbReference type="ARBA" id="ARBA00022833"/>
    </source>
</evidence>
<dbReference type="Proteomes" id="UP001596083">
    <property type="component" value="Unassembled WGS sequence"/>
</dbReference>
<keyword evidence="2" id="KW-0815">Transposition</keyword>
<evidence type="ECO:0000256" key="3">
    <source>
        <dbReference type="ARBA" id="ARBA00022723"/>
    </source>
</evidence>
<keyword evidence="6" id="KW-0233">DNA recombination</keyword>
<keyword evidence="5" id="KW-0238">DNA-binding</keyword>
<dbReference type="Pfam" id="PF01385">
    <property type="entry name" value="OrfB_IS605"/>
    <property type="match status" value="1"/>
</dbReference>
<evidence type="ECO:0000313" key="10">
    <source>
        <dbReference type="EMBL" id="MFC5721818.1"/>
    </source>
</evidence>
<keyword evidence="3" id="KW-0479">Metal-binding</keyword>
<evidence type="ECO:0000256" key="5">
    <source>
        <dbReference type="ARBA" id="ARBA00023125"/>
    </source>
</evidence>
<dbReference type="GO" id="GO:0004519">
    <property type="term" value="F:endonuclease activity"/>
    <property type="evidence" value="ECO:0007669"/>
    <property type="project" value="UniProtKB-KW"/>
</dbReference>
<keyword evidence="11" id="KW-1185">Reference proteome</keyword>
<evidence type="ECO:0000256" key="1">
    <source>
        <dbReference type="ARBA" id="ARBA00008761"/>
    </source>
</evidence>
<keyword evidence="4" id="KW-0862">Zinc</keyword>
<protein>
    <submittedName>
        <fullName evidence="10">RNA-guided endonuclease InsQ/TnpB family protein</fullName>
    </submittedName>
</protein>
<reference evidence="11" key="1">
    <citation type="journal article" date="2019" name="Int. J. Syst. Evol. Microbiol.">
        <title>The Global Catalogue of Microorganisms (GCM) 10K type strain sequencing project: providing services to taxonomists for standard genome sequencing and annotation.</title>
        <authorList>
            <consortium name="The Broad Institute Genomics Platform"/>
            <consortium name="The Broad Institute Genome Sequencing Center for Infectious Disease"/>
            <person name="Wu L."/>
            <person name="Ma J."/>
        </authorList>
    </citation>
    <scope>NUCLEOTIDE SEQUENCE [LARGE SCALE GENOMIC DNA]</scope>
    <source>
        <strain evidence="11">CGMCC 4.7304</strain>
    </source>
</reference>
<evidence type="ECO:0000313" key="11">
    <source>
        <dbReference type="Proteomes" id="UP001596083"/>
    </source>
</evidence>
<feature type="domain" description="Transposase putative helix-turn-helix" evidence="9">
    <location>
        <begin position="1"/>
        <end position="43"/>
    </location>
</feature>
<keyword evidence="10" id="KW-0255">Endonuclease</keyword>
<comment type="caution">
    <text evidence="10">The sequence shown here is derived from an EMBL/GenBank/DDBJ whole genome shotgun (WGS) entry which is preliminary data.</text>
</comment>
<dbReference type="EMBL" id="JBHSPB010000009">
    <property type="protein sequence ID" value="MFC5721818.1"/>
    <property type="molecule type" value="Genomic_DNA"/>
</dbReference>
<name>A0ABW0Z438_9ACTN</name>
<gene>
    <name evidence="10" type="ORF">ACFP1Z_16725</name>
</gene>
<evidence type="ECO:0000256" key="2">
    <source>
        <dbReference type="ARBA" id="ARBA00022578"/>
    </source>
</evidence>
<dbReference type="InterPro" id="IPR010095">
    <property type="entry name" value="Cas12f1-like_TNB"/>
</dbReference>
<keyword evidence="10" id="KW-0540">Nuclease</keyword>
<dbReference type="Pfam" id="PF07282">
    <property type="entry name" value="Cas12f1-like_TNB"/>
    <property type="match status" value="1"/>
</dbReference>
<dbReference type="Pfam" id="PF12323">
    <property type="entry name" value="HTH_OrfB_IS605"/>
    <property type="match status" value="1"/>
</dbReference>
<evidence type="ECO:0000259" key="8">
    <source>
        <dbReference type="Pfam" id="PF07282"/>
    </source>
</evidence>
<sequence length="405" mass="45267">MRHSYKFLLRPTVGQEAALRAMLVDHCSLYNGALQERRDAWRHVSKTSIKYVDQSAQLKEIRAFDPERQGRWSFSSQQATLRRLDRAFAAFFRRVKAGEKPGYPRFKGVGHFDTVTFPKDGDGCRWNSTPHDRQTRVRLQGVGHIRVHQHRPVKGRVKTVSVKREGRRWYVILACDNVPAEPLPATGRRIGIDMGTAHFLTTSDGVHIANPKPGKKAACALARAQRELERFPRRRRAKDRSKAHRAAVRKVAQVHAKVRRQRLDFAHKAANFVIRDADVIGHERLNIVGMTRTPRARPDPGQDGAFLTNGAAAKAGLNRSILDAGWGIFLNILTHKAESAGRRVVVVDARNTSRTCPDTECGHVAAENRDGEAFVCVKCGLTEHADRVGALNVHHRAGLVLCTAA</sequence>
<accession>A0ABW0Z438</accession>
<dbReference type="NCBIfam" id="NF040570">
    <property type="entry name" value="guided_TnpB"/>
    <property type="match status" value="1"/>
</dbReference>
<keyword evidence="10" id="KW-0378">Hydrolase</keyword>
<evidence type="ECO:0000256" key="6">
    <source>
        <dbReference type="ARBA" id="ARBA00023172"/>
    </source>
</evidence>
<feature type="domain" description="Probable transposase IS891/IS1136/IS1341" evidence="7">
    <location>
        <begin position="180"/>
        <end position="292"/>
    </location>
</feature>